<proteinExistence type="predicted"/>
<dbReference type="STRING" id="530584.SAMN05421630_11261"/>
<dbReference type="KEGG" id="pmad:BAY61_22140"/>
<gene>
    <name evidence="1" type="ORF">SAMN05421630_11261</name>
</gene>
<keyword evidence="2" id="KW-1185">Reference proteome</keyword>
<dbReference type="Proteomes" id="UP000199494">
    <property type="component" value="Unassembled WGS sequence"/>
</dbReference>
<reference evidence="1 2" key="1">
    <citation type="submission" date="2016-10" db="EMBL/GenBank/DDBJ databases">
        <authorList>
            <person name="de Groot N.N."/>
        </authorList>
    </citation>
    <scope>NUCLEOTIDE SEQUENCE [LARGE SCALE GENOMIC DNA]</scope>
    <source>
        <strain evidence="1 2">CGMCC 4.5506</strain>
    </source>
</reference>
<dbReference type="EMBL" id="FMZE01000012">
    <property type="protein sequence ID" value="SDD76757.1"/>
    <property type="molecule type" value="Genomic_DNA"/>
</dbReference>
<sequence length="108" mass="10186">MPSLSGLPRFPGADLGDPSADLTDLGADLGSASADLTGAGADLGSASADLTGAGADLGSASADLADLGADLGGAGGGLARSAPACQLGVLPALRANFRVTLDTHPIQS</sequence>
<name>A0A222VTL4_9PSEU</name>
<dbReference type="AlphaFoldDB" id="A0A222VTL4"/>
<evidence type="ECO:0000313" key="2">
    <source>
        <dbReference type="Proteomes" id="UP000199494"/>
    </source>
</evidence>
<protein>
    <submittedName>
        <fullName evidence="1">Uncharacterized protein</fullName>
    </submittedName>
</protein>
<organism evidence="1 2">
    <name type="scientific">Prauserella marina</name>
    <dbReference type="NCBI Taxonomy" id="530584"/>
    <lineage>
        <taxon>Bacteria</taxon>
        <taxon>Bacillati</taxon>
        <taxon>Actinomycetota</taxon>
        <taxon>Actinomycetes</taxon>
        <taxon>Pseudonocardiales</taxon>
        <taxon>Pseudonocardiaceae</taxon>
        <taxon>Prauserella</taxon>
    </lineage>
</organism>
<accession>A0A222VTL4</accession>
<evidence type="ECO:0000313" key="1">
    <source>
        <dbReference type="EMBL" id="SDD76757.1"/>
    </source>
</evidence>
<dbReference type="RefSeq" id="WP_091809592.1">
    <property type="nucleotide sequence ID" value="NZ_CP016353.1"/>
</dbReference>